<feature type="transmembrane region" description="Helical" evidence="10">
    <location>
        <begin position="240"/>
        <end position="264"/>
    </location>
</feature>
<dbReference type="CDD" id="cd00637">
    <property type="entry name" value="7tm_classA_rhodopsin-like"/>
    <property type="match status" value="1"/>
</dbReference>
<evidence type="ECO:0000256" key="2">
    <source>
        <dbReference type="ARBA" id="ARBA00022475"/>
    </source>
</evidence>
<dbReference type="Gene3D" id="1.20.1070.10">
    <property type="entry name" value="Rhodopsin 7-helix transmembrane proteins"/>
    <property type="match status" value="1"/>
</dbReference>
<feature type="transmembrane region" description="Helical" evidence="10">
    <location>
        <begin position="329"/>
        <end position="349"/>
    </location>
</feature>
<feature type="transmembrane region" description="Helical" evidence="10">
    <location>
        <begin position="185"/>
        <end position="207"/>
    </location>
</feature>
<keyword evidence="2" id="KW-1003">Cell membrane</keyword>
<dbReference type="PANTHER" id="PTHR24229:SF40">
    <property type="entry name" value="ALLATOSTATIN C RECEPTOR 1-RELATED"/>
    <property type="match status" value="1"/>
</dbReference>
<dbReference type="InterPro" id="IPR017452">
    <property type="entry name" value="GPCR_Rhodpsn_7TM"/>
</dbReference>
<dbReference type="GO" id="GO:0043005">
    <property type="term" value="C:neuron projection"/>
    <property type="evidence" value="ECO:0007669"/>
    <property type="project" value="TreeGrafter"/>
</dbReference>
<keyword evidence="3 9" id="KW-0812">Transmembrane</keyword>
<evidence type="ECO:0000259" key="11">
    <source>
        <dbReference type="PROSITE" id="PS50262"/>
    </source>
</evidence>
<comment type="subcellular location">
    <subcellularLocation>
        <location evidence="1">Cell membrane</location>
        <topology evidence="1">Multi-pass membrane protein</topology>
    </subcellularLocation>
</comment>
<accession>A0A6V7VUW6</accession>
<evidence type="ECO:0000256" key="9">
    <source>
        <dbReference type="RuleBase" id="RU000688"/>
    </source>
</evidence>
<dbReference type="InterPro" id="IPR000276">
    <property type="entry name" value="GPCR_Rhodpsn"/>
</dbReference>
<keyword evidence="7 9" id="KW-0675">Receptor</keyword>
<dbReference type="OrthoDB" id="6076970at2759"/>
<evidence type="ECO:0000256" key="4">
    <source>
        <dbReference type="ARBA" id="ARBA00022989"/>
    </source>
</evidence>
<organism evidence="12 13">
    <name type="scientific">Meloidogyne enterolobii</name>
    <name type="common">Root-knot nematode worm</name>
    <name type="synonym">Meloidogyne mayaguensis</name>
    <dbReference type="NCBI Taxonomy" id="390850"/>
    <lineage>
        <taxon>Eukaryota</taxon>
        <taxon>Metazoa</taxon>
        <taxon>Ecdysozoa</taxon>
        <taxon>Nematoda</taxon>
        <taxon>Chromadorea</taxon>
        <taxon>Rhabditida</taxon>
        <taxon>Tylenchina</taxon>
        <taxon>Tylenchomorpha</taxon>
        <taxon>Tylenchoidea</taxon>
        <taxon>Meloidogynidae</taxon>
        <taxon>Meloidogyninae</taxon>
        <taxon>Meloidogyne</taxon>
    </lineage>
</organism>
<dbReference type="AlphaFoldDB" id="A0A6V7VUW6"/>
<keyword evidence="6 10" id="KW-0472">Membrane</keyword>
<evidence type="ECO:0000313" key="13">
    <source>
        <dbReference type="Proteomes" id="UP000580250"/>
    </source>
</evidence>
<sequence>MKSNLKNNNNISLFSDYYDIYYDENNNIENESLQNLINSEFINIENIEVIGKFEQIMLLCYFIPLFFIGLFGNIWLIGSILKLIFKHYIPAIMLRQMSIYILMLAFVDLMVILTIPLHLPYMITGQWNLGIFCCKLLVAVENINKLFSVMILTCMSIERFVVVCRPFEYWGISGLINRKRRIFDSFILLTILLITVGIFCSPFIYYANVSREIFIFSDGNVHKGNTFCSSHLPERLMASFWGYMVFFGFLVPFPVIIFCYAGIIHHLRRKPNGFISTHSKPAVRSILRVVIFHFLCWTPFWIFVSLPLLSHFKWVNIEPLFEFLPFIKQIKIIANVLPCVNSAFNWIFYGMMNSQLRDSNNSIGGGRHAYMSIAMLPRTASFSNKRRSTSRSTRSLLATSRL</sequence>
<dbReference type="PROSITE" id="PS50262">
    <property type="entry name" value="G_PROTEIN_RECEP_F1_2"/>
    <property type="match status" value="1"/>
</dbReference>
<evidence type="ECO:0000256" key="1">
    <source>
        <dbReference type="ARBA" id="ARBA00004651"/>
    </source>
</evidence>
<evidence type="ECO:0000256" key="10">
    <source>
        <dbReference type="SAM" id="Phobius"/>
    </source>
</evidence>
<comment type="caution">
    <text evidence="12">The sequence shown here is derived from an EMBL/GenBank/DDBJ whole genome shotgun (WGS) entry which is preliminary data.</text>
</comment>
<keyword evidence="5 9" id="KW-0297">G-protein coupled receptor</keyword>
<dbReference type="Pfam" id="PF00001">
    <property type="entry name" value="7tm_1"/>
    <property type="match status" value="1"/>
</dbReference>
<feature type="domain" description="G-protein coupled receptors family 1 profile" evidence="11">
    <location>
        <begin position="72"/>
        <end position="349"/>
    </location>
</feature>
<dbReference type="PROSITE" id="PS00237">
    <property type="entry name" value="G_PROTEIN_RECEP_F1_1"/>
    <property type="match status" value="1"/>
</dbReference>
<dbReference type="PRINTS" id="PR00237">
    <property type="entry name" value="GPCRRHODOPSN"/>
</dbReference>
<keyword evidence="8 9" id="KW-0807">Transducer</keyword>
<proteinExistence type="inferred from homology"/>
<feature type="transmembrane region" description="Helical" evidence="10">
    <location>
        <begin position="61"/>
        <end position="85"/>
    </location>
</feature>
<feature type="transmembrane region" description="Helical" evidence="10">
    <location>
        <begin position="285"/>
        <end position="309"/>
    </location>
</feature>
<keyword evidence="4 10" id="KW-1133">Transmembrane helix</keyword>
<dbReference type="GO" id="GO:0042277">
    <property type="term" value="F:peptide binding"/>
    <property type="evidence" value="ECO:0007669"/>
    <property type="project" value="TreeGrafter"/>
</dbReference>
<comment type="similarity">
    <text evidence="9">Belongs to the G-protein coupled receptor 1 family.</text>
</comment>
<dbReference type="PANTHER" id="PTHR24229">
    <property type="entry name" value="NEUROPEPTIDES RECEPTOR"/>
    <property type="match status" value="1"/>
</dbReference>
<dbReference type="GO" id="GO:0005886">
    <property type="term" value="C:plasma membrane"/>
    <property type="evidence" value="ECO:0007669"/>
    <property type="project" value="UniProtKB-SubCell"/>
</dbReference>
<evidence type="ECO:0000256" key="8">
    <source>
        <dbReference type="ARBA" id="ARBA00023224"/>
    </source>
</evidence>
<dbReference type="GO" id="GO:0004930">
    <property type="term" value="F:G protein-coupled receptor activity"/>
    <property type="evidence" value="ECO:0007669"/>
    <property type="project" value="UniProtKB-KW"/>
</dbReference>
<feature type="transmembrane region" description="Helical" evidence="10">
    <location>
        <begin position="97"/>
        <end position="119"/>
    </location>
</feature>
<dbReference type="EMBL" id="CAJEWN010000325">
    <property type="protein sequence ID" value="CAD2178705.1"/>
    <property type="molecule type" value="Genomic_DNA"/>
</dbReference>
<evidence type="ECO:0000256" key="6">
    <source>
        <dbReference type="ARBA" id="ARBA00023136"/>
    </source>
</evidence>
<dbReference type="SUPFAM" id="SSF81321">
    <property type="entry name" value="Family A G protein-coupled receptor-like"/>
    <property type="match status" value="1"/>
</dbReference>
<evidence type="ECO:0000256" key="7">
    <source>
        <dbReference type="ARBA" id="ARBA00023170"/>
    </source>
</evidence>
<gene>
    <name evidence="12" type="ORF">MENT_LOCUS30656</name>
</gene>
<name>A0A6V7VUW6_MELEN</name>
<dbReference type="Proteomes" id="UP000580250">
    <property type="component" value="Unassembled WGS sequence"/>
</dbReference>
<evidence type="ECO:0000256" key="3">
    <source>
        <dbReference type="ARBA" id="ARBA00022692"/>
    </source>
</evidence>
<reference evidence="12 13" key="1">
    <citation type="submission" date="2020-08" db="EMBL/GenBank/DDBJ databases">
        <authorList>
            <person name="Koutsovoulos G."/>
            <person name="Danchin GJ E."/>
        </authorList>
    </citation>
    <scope>NUCLEOTIDE SEQUENCE [LARGE SCALE GENOMIC DNA]</scope>
</reference>
<evidence type="ECO:0000256" key="5">
    <source>
        <dbReference type="ARBA" id="ARBA00023040"/>
    </source>
</evidence>
<protein>
    <recommendedName>
        <fullName evidence="11">G-protein coupled receptors family 1 profile domain-containing protein</fullName>
    </recommendedName>
</protein>
<evidence type="ECO:0000313" key="12">
    <source>
        <dbReference type="EMBL" id="CAD2178705.1"/>
    </source>
</evidence>